<organism evidence="1 2">
    <name type="scientific">Dermacentor silvarum</name>
    <name type="common">Tick</name>
    <dbReference type="NCBI Taxonomy" id="543639"/>
    <lineage>
        <taxon>Eukaryota</taxon>
        <taxon>Metazoa</taxon>
        <taxon>Ecdysozoa</taxon>
        <taxon>Arthropoda</taxon>
        <taxon>Chelicerata</taxon>
        <taxon>Arachnida</taxon>
        <taxon>Acari</taxon>
        <taxon>Parasitiformes</taxon>
        <taxon>Ixodida</taxon>
        <taxon>Ixodoidea</taxon>
        <taxon>Ixodidae</taxon>
        <taxon>Rhipicephalinae</taxon>
        <taxon>Dermacentor</taxon>
    </lineage>
</organism>
<keyword evidence="2" id="KW-1185">Reference proteome</keyword>
<comment type="caution">
    <text evidence="1">The sequence shown here is derived from an EMBL/GenBank/DDBJ whole genome shotgun (WGS) entry which is preliminary data.</text>
</comment>
<dbReference type="EMBL" id="CM023475">
    <property type="protein sequence ID" value="KAH7946040.1"/>
    <property type="molecule type" value="Genomic_DNA"/>
</dbReference>
<dbReference type="Proteomes" id="UP000821865">
    <property type="component" value="Chromosome 6"/>
</dbReference>
<protein>
    <submittedName>
        <fullName evidence="1">Uncharacterized protein</fullName>
    </submittedName>
</protein>
<evidence type="ECO:0000313" key="2">
    <source>
        <dbReference type="Proteomes" id="UP000821865"/>
    </source>
</evidence>
<evidence type="ECO:0000313" key="1">
    <source>
        <dbReference type="EMBL" id="KAH7946040.1"/>
    </source>
</evidence>
<accession>A0ACB8CMD3</accession>
<reference evidence="1" key="1">
    <citation type="submission" date="2020-05" db="EMBL/GenBank/DDBJ databases">
        <title>Large-scale comparative analyses of tick genomes elucidate their genetic diversity and vector capacities.</title>
        <authorList>
            <person name="Jia N."/>
            <person name="Wang J."/>
            <person name="Shi W."/>
            <person name="Du L."/>
            <person name="Sun Y."/>
            <person name="Zhan W."/>
            <person name="Jiang J."/>
            <person name="Wang Q."/>
            <person name="Zhang B."/>
            <person name="Ji P."/>
            <person name="Sakyi L.B."/>
            <person name="Cui X."/>
            <person name="Yuan T."/>
            <person name="Jiang B."/>
            <person name="Yang W."/>
            <person name="Lam T.T.-Y."/>
            <person name="Chang Q."/>
            <person name="Ding S."/>
            <person name="Wang X."/>
            <person name="Zhu J."/>
            <person name="Ruan X."/>
            <person name="Zhao L."/>
            <person name="Wei J."/>
            <person name="Que T."/>
            <person name="Du C."/>
            <person name="Cheng J."/>
            <person name="Dai P."/>
            <person name="Han X."/>
            <person name="Huang E."/>
            <person name="Gao Y."/>
            <person name="Liu J."/>
            <person name="Shao H."/>
            <person name="Ye R."/>
            <person name="Li L."/>
            <person name="Wei W."/>
            <person name="Wang X."/>
            <person name="Wang C."/>
            <person name="Yang T."/>
            <person name="Huo Q."/>
            <person name="Li W."/>
            <person name="Guo W."/>
            <person name="Chen H."/>
            <person name="Zhou L."/>
            <person name="Ni X."/>
            <person name="Tian J."/>
            <person name="Zhou Y."/>
            <person name="Sheng Y."/>
            <person name="Liu T."/>
            <person name="Pan Y."/>
            <person name="Xia L."/>
            <person name="Li J."/>
            <person name="Zhao F."/>
            <person name="Cao W."/>
        </authorList>
    </citation>
    <scope>NUCLEOTIDE SEQUENCE</scope>
    <source>
        <strain evidence="1">Dsil-2018</strain>
    </source>
</reference>
<gene>
    <name evidence="1" type="ORF">HPB49_019559</name>
</gene>
<proteinExistence type="predicted"/>
<sequence length="420" mass="46033">MKRVPAGLCRRSYLNASFSLPPEVAGAMLQFPVDLYLLMRKKGPASNVLLSPWYLACMMVTAYHGSSGATRLQIARALHTDDDGSIVGRLDDHASRLLGHGYRRPHHTHSGTHAHNSNYTGVNVTSYFALYHDARVKRSPDFEEPLSNMDNRLHIRDFVDNPKQCRLAMDGFFRAMAGFVFDQDVFAGDNFDSGTHLVLASVICFSSRWFIPGNAPRSTGHFRSESVQGGSDDKVPTVCLTGSFRFAEFADGDGFDVSVVDIPYQDPRRSIAIFLPAKSSSLEAVEKALTAAKILTCLSRLERHRLVEVTLPRLDVKCLTDLKRTLPLLGVVEAFGNSADFSNIAPVVGLKLSAARHLAVFHAGHKGPNTVHAQVTAKEVARSANSGSLAKFTVDRPFLFVVLVRDPDTVLLLGSVTRVV</sequence>
<name>A0ACB8CMD3_DERSI</name>